<organism evidence="2 3">
    <name type="scientific">Ilex paraguariensis</name>
    <name type="common">yerba mate</name>
    <dbReference type="NCBI Taxonomy" id="185542"/>
    <lineage>
        <taxon>Eukaryota</taxon>
        <taxon>Viridiplantae</taxon>
        <taxon>Streptophyta</taxon>
        <taxon>Embryophyta</taxon>
        <taxon>Tracheophyta</taxon>
        <taxon>Spermatophyta</taxon>
        <taxon>Magnoliopsida</taxon>
        <taxon>eudicotyledons</taxon>
        <taxon>Gunneridae</taxon>
        <taxon>Pentapetalae</taxon>
        <taxon>asterids</taxon>
        <taxon>campanulids</taxon>
        <taxon>Aquifoliales</taxon>
        <taxon>Aquifoliaceae</taxon>
        <taxon>Ilex</taxon>
    </lineage>
</organism>
<dbReference type="EMBL" id="CAUOFW020006703">
    <property type="protein sequence ID" value="CAK9175761.1"/>
    <property type="molecule type" value="Genomic_DNA"/>
</dbReference>
<comment type="caution">
    <text evidence="2">The sequence shown here is derived from an EMBL/GenBank/DDBJ whole genome shotgun (WGS) entry which is preliminary data.</text>
</comment>
<proteinExistence type="predicted"/>
<evidence type="ECO:0000313" key="3">
    <source>
        <dbReference type="Proteomes" id="UP001642360"/>
    </source>
</evidence>
<evidence type="ECO:0000256" key="1">
    <source>
        <dbReference type="SAM" id="MobiDB-lite"/>
    </source>
</evidence>
<sequence>RLASRNKVNRQGRAVVKVKAQLLAHIGKAAAKSSQHADNRPQHPTGKLKSQGKYSLQEMSSHRSQPV</sequence>
<evidence type="ECO:0000313" key="2">
    <source>
        <dbReference type="EMBL" id="CAK9175761.1"/>
    </source>
</evidence>
<protein>
    <submittedName>
        <fullName evidence="2">Uncharacterized protein</fullName>
    </submittedName>
</protein>
<gene>
    <name evidence="2" type="ORF">ILEXP_LOCUS45574</name>
</gene>
<feature type="compositionally biased region" description="Polar residues" evidence="1">
    <location>
        <begin position="52"/>
        <end position="67"/>
    </location>
</feature>
<keyword evidence="3" id="KW-1185">Reference proteome</keyword>
<reference evidence="2 3" key="1">
    <citation type="submission" date="2024-02" db="EMBL/GenBank/DDBJ databases">
        <authorList>
            <person name="Vignale AGUSTIN F."/>
            <person name="Sosa J E."/>
            <person name="Modenutti C."/>
        </authorList>
    </citation>
    <scope>NUCLEOTIDE SEQUENCE [LARGE SCALE GENOMIC DNA]</scope>
</reference>
<dbReference type="Proteomes" id="UP001642360">
    <property type="component" value="Unassembled WGS sequence"/>
</dbReference>
<name>A0ABC8U1X1_9AQUA</name>
<feature type="non-terminal residue" evidence="2">
    <location>
        <position position="67"/>
    </location>
</feature>
<accession>A0ABC8U1X1</accession>
<feature type="non-terminal residue" evidence="2">
    <location>
        <position position="1"/>
    </location>
</feature>
<feature type="region of interest" description="Disordered" evidence="1">
    <location>
        <begin position="27"/>
        <end position="67"/>
    </location>
</feature>
<dbReference type="AlphaFoldDB" id="A0ABC8U1X1"/>